<dbReference type="PROSITE" id="PS50895">
    <property type="entry name" value="SURF1"/>
    <property type="match status" value="1"/>
</dbReference>
<evidence type="ECO:0000256" key="6">
    <source>
        <dbReference type="RuleBase" id="RU363076"/>
    </source>
</evidence>
<comment type="subcellular location">
    <subcellularLocation>
        <location evidence="6">Cell membrane</location>
        <topology evidence="6">Multi-pass membrane protein</topology>
    </subcellularLocation>
    <subcellularLocation>
        <location evidence="1">Membrane</location>
    </subcellularLocation>
</comment>
<sequence>MKFRLMSALLLGLAGVGFLCSLGIWQVQRMYEKRAQLDEMTAGISEPAVVVPAVLDPARDRYRPVIAAGRFTGETLYVLSGQPMIGAGVQVISVLQMADGRRLLVDRGFLPDDEKHKALHVTDLTVQGNLMWPRDSNQYTPPPDPKTGMWFGRDAEAMAAVLHTEPTFIVAREPTGDGIEAMPVDTSSIPNDHWGYAITWFSLAFVWAVMTAALVWRIRRQI</sequence>
<keyword evidence="5 6" id="KW-0472">Membrane</keyword>
<evidence type="ECO:0000256" key="5">
    <source>
        <dbReference type="ARBA" id="ARBA00023136"/>
    </source>
</evidence>
<protein>
    <recommendedName>
        <fullName evidence="6">SURF1-like protein</fullName>
    </recommendedName>
</protein>
<evidence type="ECO:0000256" key="1">
    <source>
        <dbReference type="ARBA" id="ARBA00004370"/>
    </source>
</evidence>
<evidence type="ECO:0000313" key="7">
    <source>
        <dbReference type="EMBL" id="MFC3182560.1"/>
    </source>
</evidence>
<keyword evidence="6" id="KW-1003">Cell membrane</keyword>
<proteinExistence type="inferred from homology"/>
<accession>A0ABV7J1L0</accession>
<reference evidence="8" key="1">
    <citation type="journal article" date="2019" name="Int. J. Syst. Evol. Microbiol.">
        <title>The Global Catalogue of Microorganisms (GCM) 10K type strain sequencing project: providing services to taxonomists for standard genome sequencing and annotation.</title>
        <authorList>
            <consortium name="The Broad Institute Genomics Platform"/>
            <consortium name="The Broad Institute Genome Sequencing Center for Infectious Disease"/>
            <person name="Wu L."/>
            <person name="Ma J."/>
        </authorList>
    </citation>
    <scope>NUCLEOTIDE SEQUENCE [LARGE SCALE GENOMIC DNA]</scope>
    <source>
        <strain evidence="8">KCTC 52039</strain>
    </source>
</reference>
<dbReference type="InterPro" id="IPR002994">
    <property type="entry name" value="Surf1/Shy1"/>
</dbReference>
<dbReference type="PANTHER" id="PTHR23427">
    <property type="entry name" value="SURFEIT LOCUS PROTEIN"/>
    <property type="match status" value="1"/>
</dbReference>
<name>A0ABV7J1L0_9RHOB</name>
<organism evidence="7 8">
    <name type="scientific">Cypionkella sinensis</name>
    <dbReference type="NCBI Taxonomy" id="1756043"/>
    <lineage>
        <taxon>Bacteria</taxon>
        <taxon>Pseudomonadati</taxon>
        <taxon>Pseudomonadota</taxon>
        <taxon>Alphaproteobacteria</taxon>
        <taxon>Rhodobacterales</taxon>
        <taxon>Paracoccaceae</taxon>
        <taxon>Cypionkella</taxon>
    </lineage>
</organism>
<dbReference type="RefSeq" id="WP_380074218.1">
    <property type="nucleotide sequence ID" value="NZ_JBHRTO010000002.1"/>
</dbReference>
<comment type="caution">
    <text evidence="7">The sequence shown here is derived from an EMBL/GenBank/DDBJ whole genome shotgun (WGS) entry which is preliminary data.</text>
</comment>
<evidence type="ECO:0000256" key="3">
    <source>
        <dbReference type="ARBA" id="ARBA00022692"/>
    </source>
</evidence>
<keyword evidence="8" id="KW-1185">Reference proteome</keyword>
<dbReference type="Pfam" id="PF02104">
    <property type="entry name" value="SURF1"/>
    <property type="match status" value="1"/>
</dbReference>
<evidence type="ECO:0000256" key="4">
    <source>
        <dbReference type="ARBA" id="ARBA00022989"/>
    </source>
</evidence>
<comment type="similarity">
    <text evidence="2 6">Belongs to the SURF1 family.</text>
</comment>
<dbReference type="EMBL" id="JBHRTO010000002">
    <property type="protein sequence ID" value="MFC3182560.1"/>
    <property type="molecule type" value="Genomic_DNA"/>
</dbReference>
<dbReference type="PANTHER" id="PTHR23427:SF2">
    <property type="entry name" value="SURFEIT LOCUS PROTEIN 1"/>
    <property type="match status" value="1"/>
</dbReference>
<keyword evidence="3 6" id="KW-0812">Transmembrane</keyword>
<keyword evidence="4 6" id="KW-1133">Transmembrane helix</keyword>
<dbReference type="InterPro" id="IPR045214">
    <property type="entry name" value="Surf1/Surf4"/>
</dbReference>
<feature type="transmembrane region" description="Helical" evidence="6">
    <location>
        <begin position="194"/>
        <end position="216"/>
    </location>
</feature>
<evidence type="ECO:0000313" key="8">
    <source>
        <dbReference type="Proteomes" id="UP001595547"/>
    </source>
</evidence>
<dbReference type="CDD" id="cd06662">
    <property type="entry name" value="SURF1"/>
    <property type="match status" value="1"/>
</dbReference>
<evidence type="ECO:0000256" key="2">
    <source>
        <dbReference type="ARBA" id="ARBA00007165"/>
    </source>
</evidence>
<dbReference type="Proteomes" id="UP001595547">
    <property type="component" value="Unassembled WGS sequence"/>
</dbReference>
<gene>
    <name evidence="7" type="ORF">ACFOGH_16305</name>
</gene>
<comment type="caution">
    <text evidence="6">Lacks conserved residue(s) required for the propagation of feature annotation.</text>
</comment>